<dbReference type="OrthoDB" id="4942129at2759"/>
<sequence length="169" mass="18454">MQVNTPPSVNVGVLIRGPPHAILEALADPSMTTRFCGKRLSTAVCVDAVVPDHLIRFRWGMYDEVSPSTVEFRIIPCPCHDLRICASWRRGFTGHGDSQVKRAAGSTAGFTFVLSALKAALEHDVTLRVTAEAFRDMFAGDWTMEPGAMSSLLCVLAGTVVPWPNIERK</sequence>
<accession>A0A0B4FA96</accession>
<dbReference type="Proteomes" id="UP000031186">
    <property type="component" value="Unassembled WGS sequence"/>
</dbReference>
<comment type="caution">
    <text evidence="1">The sequence shown here is derived from an EMBL/GenBank/DDBJ whole genome shotgun (WGS) entry which is preliminary data.</text>
</comment>
<dbReference type="EMBL" id="AZNF01000011">
    <property type="protein sequence ID" value="KID62731.1"/>
    <property type="molecule type" value="Genomic_DNA"/>
</dbReference>
<gene>
    <name evidence="1" type="ORF">MAN_07947</name>
</gene>
<dbReference type="AlphaFoldDB" id="A0A0B4FA96"/>
<organism evidence="1 2">
    <name type="scientific">Metarhizium anisopliae (strain ARSEF 549)</name>
    <dbReference type="NCBI Taxonomy" id="3151832"/>
    <lineage>
        <taxon>Eukaryota</taxon>
        <taxon>Fungi</taxon>
        <taxon>Dikarya</taxon>
        <taxon>Ascomycota</taxon>
        <taxon>Pezizomycotina</taxon>
        <taxon>Sordariomycetes</taxon>
        <taxon>Hypocreomycetidae</taxon>
        <taxon>Hypocreales</taxon>
        <taxon>Clavicipitaceae</taxon>
        <taxon>Metarhizium</taxon>
    </lineage>
</organism>
<keyword evidence="2" id="KW-1185">Reference proteome</keyword>
<dbReference type="SUPFAM" id="SSF55961">
    <property type="entry name" value="Bet v1-like"/>
    <property type="match status" value="1"/>
</dbReference>
<dbReference type="InterPro" id="IPR023393">
    <property type="entry name" value="START-like_dom_sf"/>
</dbReference>
<dbReference type="HOGENOM" id="CLU_134546_0_0_1"/>
<dbReference type="Gene3D" id="3.30.530.20">
    <property type="match status" value="1"/>
</dbReference>
<dbReference type="VEuPathDB" id="FungiDB:MAN_07947"/>
<reference evidence="1 2" key="1">
    <citation type="journal article" date="2014" name="Proc. Natl. Acad. Sci. U.S.A.">
        <title>Trajectory and genomic determinants of fungal-pathogen speciation and host adaptation.</title>
        <authorList>
            <person name="Hu X."/>
            <person name="Xiao G."/>
            <person name="Zheng P."/>
            <person name="Shang Y."/>
            <person name="Su Y."/>
            <person name="Zhang X."/>
            <person name="Liu X."/>
            <person name="Zhan S."/>
            <person name="St Leger R.J."/>
            <person name="Wang C."/>
        </authorList>
    </citation>
    <scope>NUCLEOTIDE SEQUENCE [LARGE SCALE GENOMIC DNA]</scope>
    <source>
        <strain evidence="1 2">ARSEF 549</strain>
    </source>
</reference>
<proteinExistence type="predicted"/>
<name>A0A0B4FA96_METAF</name>
<protein>
    <submittedName>
        <fullName evidence="1">Activator of Hsp90 ATPase 1 family protein</fullName>
    </submittedName>
</protein>
<evidence type="ECO:0000313" key="2">
    <source>
        <dbReference type="Proteomes" id="UP000031186"/>
    </source>
</evidence>
<feature type="non-terminal residue" evidence="1">
    <location>
        <position position="1"/>
    </location>
</feature>
<evidence type="ECO:0000313" key="1">
    <source>
        <dbReference type="EMBL" id="KID62731.1"/>
    </source>
</evidence>